<dbReference type="EMBL" id="JACTNZ010000006">
    <property type="protein sequence ID" value="KAG5544343.1"/>
    <property type="molecule type" value="Genomic_DNA"/>
</dbReference>
<comment type="caution">
    <text evidence="2">The sequence shown here is derived from an EMBL/GenBank/DDBJ whole genome shotgun (WGS) entry which is preliminary data.</text>
</comment>
<sequence>MAFWRYQPEVSGPTSIKHPGNQKRTKIDSVKAGGRSDEAAQNPTRRKRKQERIIEDSCGDPHTYHIPQRRALY</sequence>
<dbReference type="AlphaFoldDB" id="A0AAV6JVW6"/>
<evidence type="ECO:0000256" key="1">
    <source>
        <dbReference type="SAM" id="MobiDB-lite"/>
    </source>
</evidence>
<evidence type="ECO:0000313" key="2">
    <source>
        <dbReference type="EMBL" id="KAG5544343.1"/>
    </source>
</evidence>
<evidence type="ECO:0000313" key="3">
    <source>
        <dbReference type="Proteomes" id="UP000823749"/>
    </source>
</evidence>
<organism evidence="2 3">
    <name type="scientific">Rhododendron griersonianum</name>
    <dbReference type="NCBI Taxonomy" id="479676"/>
    <lineage>
        <taxon>Eukaryota</taxon>
        <taxon>Viridiplantae</taxon>
        <taxon>Streptophyta</taxon>
        <taxon>Embryophyta</taxon>
        <taxon>Tracheophyta</taxon>
        <taxon>Spermatophyta</taxon>
        <taxon>Magnoliopsida</taxon>
        <taxon>eudicotyledons</taxon>
        <taxon>Gunneridae</taxon>
        <taxon>Pentapetalae</taxon>
        <taxon>asterids</taxon>
        <taxon>Ericales</taxon>
        <taxon>Ericaceae</taxon>
        <taxon>Ericoideae</taxon>
        <taxon>Rhodoreae</taxon>
        <taxon>Rhododendron</taxon>
    </lineage>
</organism>
<name>A0AAV6JVW6_9ERIC</name>
<dbReference type="Proteomes" id="UP000823749">
    <property type="component" value="Chromosome 6"/>
</dbReference>
<protein>
    <submittedName>
        <fullName evidence="2">Uncharacterized protein</fullName>
    </submittedName>
</protein>
<feature type="region of interest" description="Disordered" evidence="1">
    <location>
        <begin position="1"/>
        <end position="73"/>
    </location>
</feature>
<keyword evidence="3" id="KW-1185">Reference proteome</keyword>
<accession>A0AAV6JVW6</accession>
<proteinExistence type="predicted"/>
<gene>
    <name evidence="2" type="ORF">RHGRI_016929</name>
</gene>
<feature type="compositionally biased region" description="Basic and acidic residues" evidence="1">
    <location>
        <begin position="25"/>
        <end position="38"/>
    </location>
</feature>
<reference evidence="2 3" key="1">
    <citation type="submission" date="2020-08" db="EMBL/GenBank/DDBJ databases">
        <title>Plant Genome Project.</title>
        <authorList>
            <person name="Zhang R.-G."/>
        </authorList>
    </citation>
    <scope>NUCLEOTIDE SEQUENCE [LARGE SCALE GENOMIC DNA]</scope>
    <source>
        <strain evidence="2">WSP0</strain>
        <tissue evidence="2">Leaf</tissue>
    </source>
</reference>